<evidence type="ECO:0000256" key="7">
    <source>
        <dbReference type="ARBA" id="ARBA00023137"/>
    </source>
</evidence>
<proteinExistence type="inferred from homology"/>
<dbReference type="PANTHER" id="PTHR32309">
    <property type="entry name" value="TYROSINE-PROTEIN KINASE"/>
    <property type="match status" value="1"/>
</dbReference>
<keyword evidence="3" id="KW-0808">Transferase</keyword>
<dbReference type="EMBL" id="SMDC01000007">
    <property type="protein sequence ID" value="TCW35141.1"/>
    <property type="molecule type" value="Genomic_DNA"/>
</dbReference>
<comment type="similarity">
    <text evidence="1">Belongs to the CpsD/CapB family.</text>
</comment>
<sequence length="309" mass="32937">MSTIEKAIAKIGRQGAAEPGVADSSTGWATSAGRQGHVSEGAITDPGRVQHLALERLRAQGLLTPDAKRSQLAEEYRLIKRPLLMNVDKKGADIVDNANMIMVTSALPGEGKTFSAINLAMSIAMERDRTVLLVDGDVAKPTAAKRLGIEAELGLTDLLDGSCDSVADVLVHADVANMRILPAGRRHERATELLASERMSMVMAELSTRYSDRVVIFDSPPLLLASESAVLAEMMGQVIMVVAAEQTGQHAVNEGLARLGEDKIIGLLLNKYRPGLGNRYGTGYRYGYGYGYGYGQAPTADESAAQPGV</sequence>
<name>A0A4R4A8D4_MARGR</name>
<dbReference type="InterPro" id="IPR025669">
    <property type="entry name" value="AAA_dom"/>
</dbReference>
<reference evidence="11 12" key="1">
    <citation type="submission" date="2019-03" db="EMBL/GenBank/DDBJ databases">
        <title>Genomic Encyclopedia of Type Strains, Phase IV (KMG-IV): sequencing the most valuable type-strain genomes for metagenomic binning, comparative biology and taxonomic classification.</title>
        <authorList>
            <person name="Goeker M."/>
        </authorList>
    </citation>
    <scope>NUCLEOTIDE SEQUENCE [LARGE SCALE GENOMIC DNA]</scope>
    <source>
        <strain evidence="11 12">DSM 203</strain>
    </source>
</reference>
<keyword evidence="4" id="KW-0547">Nucleotide-binding</keyword>
<accession>A0A4R4A8D4</accession>
<evidence type="ECO:0000313" key="11">
    <source>
        <dbReference type="EMBL" id="TCW35141.1"/>
    </source>
</evidence>
<feature type="compositionally biased region" description="Polar residues" evidence="9">
    <location>
        <begin position="23"/>
        <end position="33"/>
    </location>
</feature>
<evidence type="ECO:0000256" key="1">
    <source>
        <dbReference type="ARBA" id="ARBA00007316"/>
    </source>
</evidence>
<keyword evidence="7" id="KW-0829">Tyrosine-protein kinase</keyword>
<dbReference type="Gene3D" id="3.40.50.300">
    <property type="entry name" value="P-loop containing nucleotide triphosphate hydrolases"/>
    <property type="match status" value="1"/>
</dbReference>
<evidence type="ECO:0000256" key="9">
    <source>
        <dbReference type="SAM" id="MobiDB-lite"/>
    </source>
</evidence>
<evidence type="ECO:0000256" key="4">
    <source>
        <dbReference type="ARBA" id="ARBA00022741"/>
    </source>
</evidence>
<evidence type="ECO:0000256" key="6">
    <source>
        <dbReference type="ARBA" id="ARBA00022840"/>
    </source>
</evidence>
<dbReference type="NCBIfam" id="TIGR03018">
    <property type="entry name" value="pepcterm_TyrKin"/>
    <property type="match status" value="1"/>
</dbReference>
<dbReference type="GO" id="GO:0005886">
    <property type="term" value="C:plasma membrane"/>
    <property type="evidence" value="ECO:0007669"/>
    <property type="project" value="TreeGrafter"/>
</dbReference>
<feature type="region of interest" description="Disordered" evidence="9">
    <location>
        <begin position="15"/>
        <end position="43"/>
    </location>
</feature>
<dbReference type="AlphaFoldDB" id="A0A4R4A8D4"/>
<comment type="catalytic activity">
    <reaction evidence="8">
        <text>L-tyrosyl-[protein] + ATP = O-phospho-L-tyrosyl-[protein] + ADP + H(+)</text>
        <dbReference type="Rhea" id="RHEA:10596"/>
        <dbReference type="Rhea" id="RHEA-COMP:10136"/>
        <dbReference type="Rhea" id="RHEA-COMP:20101"/>
        <dbReference type="ChEBI" id="CHEBI:15378"/>
        <dbReference type="ChEBI" id="CHEBI:30616"/>
        <dbReference type="ChEBI" id="CHEBI:46858"/>
        <dbReference type="ChEBI" id="CHEBI:61978"/>
        <dbReference type="ChEBI" id="CHEBI:456216"/>
        <dbReference type="EC" id="2.7.10.2"/>
    </reaction>
</comment>
<evidence type="ECO:0000256" key="2">
    <source>
        <dbReference type="ARBA" id="ARBA00011903"/>
    </source>
</evidence>
<dbReference type="InterPro" id="IPR050445">
    <property type="entry name" value="Bact_polysacc_biosynth/exp"/>
</dbReference>
<evidence type="ECO:0000256" key="8">
    <source>
        <dbReference type="ARBA" id="ARBA00051245"/>
    </source>
</evidence>
<evidence type="ECO:0000259" key="10">
    <source>
        <dbReference type="Pfam" id="PF13614"/>
    </source>
</evidence>
<dbReference type="Pfam" id="PF13614">
    <property type="entry name" value="AAA_31"/>
    <property type="match status" value="1"/>
</dbReference>
<dbReference type="EC" id="2.7.10.2" evidence="2"/>
<dbReference type="PANTHER" id="PTHR32309:SF13">
    <property type="entry name" value="FERRIC ENTEROBACTIN TRANSPORT PROTEIN FEPE"/>
    <property type="match status" value="1"/>
</dbReference>
<keyword evidence="5 11" id="KW-0418">Kinase</keyword>
<keyword evidence="6" id="KW-0067">ATP-binding</keyword>
<protein>
    <recommendedName>
        <fullName evidence="2">non-specific protein-tyrosine kinase</fullName>
        <ecNumber evidence="2">2.7.10.2</ecNumber>
    </recommendedName>
</protein>
<dbReference type="InterPro" id="IPR005702">
    <property type="entry name" value="Wzc-like_C"/>
</dbReference>
<dbReference type="Proteomes" id="UP000295247">
    <property type="component" value="Unassembled WGS sequence"/>
</dbReference>
<dbReference type="SUPFAM" id="SSF52540">
    <property type="entry name" value="P-loop containing nucleoside triphosphate hydrolases"/>
    <property type="match status" value="1"/>
</dbReference>
<dbReference type="CDD" id="cd05387">
    <property type="entry name" value="BY-kinase"/>
    <property type="match status" value="1"/>
</dbReference>
<organism evidence="11 12">
    <name type="scientific">Marichromatium gracile</name>
    <name type="common">Chromatium gracile</name>
    <dbReference type="NCBI Taxonomy" id="1048"/>
    <lineage>
        <taxon>Bacteria</taxon>
        <taxon>Pseudomonadati</taxon>
        <taxon>Pseudomonadota</taxon>
        <taxon>Gammaproteobacteria</taxon>
        <taxon>Chromatiales</taxon>
        <taxon>Chromatiaceae</taxon>
        <taxon>Marichromatium</taxon>
    </lineage>
</organism>
<dbReference type="GO" id="GO:0004713">
    <property type="term" value="F:protein tyrosine kinase activity"/>
    <property type="evidence" value="ECO:0007669"/>
    <property type="project" value="TreeGrafter"/>
</dbReference>
<gene>
    <name evidence="11" type="ORF">EDC29_10780</name>
</gene>
<evidence type="ECO:0000313" key="12">
    <source>
        <dbReference type="Proteomes" id="UP000295247"/>
    </source>
</evidence>
<evidence type="ECO:0000256" key="5">
    <source>
        <dbReference type="ARBA" id="ARBA00022777"/>
    </source>
</evidence>
<dbReference type="InterPro" id="IPR027417">
    <property type="entry name" value="P-loop_NTPase"/>
</dbReference>
<evidence type="ECO:0000256" key="3">
    <source>
        <dbReference type="ARBA" id="ARBA00022679"/>
    </source>
</evidence>
<comment type="caution">
    <text evidence="11">The sequence shown here is derived from an EMBL/GenBank/DDBJ whole genome shotgun (WGS) entry which is preliminary data.</text>
</comment>
<feature type="domain" description="AAA" evidence="10">
    <location>
        <begin position="100"/>
        <end position="249"/>
    </location>
</feature>